<evidence type="ECO:0000313" key="6">
    <source>
        <dbReference type="EMBL" id="GEO82043.1"/>
    </source>
</evidence>
<dbReference type="FunFam" id="3.30.70.270:FF:000001">
    <property type="entry name" value="Diguanylate cyclase domain protein"/>
    <property type="match status" value="1"/>
</dbReference>
<feature type="domain" description="GGDEF" evidence="5">
    <location>
        <begin position="168"/>
        <end position="305"/>
    </location>
</feature>
<name>A0A512H9B0_9PROT</name>
<dbReference type="InterPro" id="IPR050469">
    <property type="entry name" value="Diguanylate_Cyclase"/>
</dbReference>
<dbReference type="RefSeq" id="WP_147164056.1">
    <property type="nucleotide sequence ID" value="NZ_BJZO01000058.1"/>
</dbReference>
<dbReference type="EMBL" id="BJZO01000058">
    <property type="protein sequence ID" value="GEO82043.1"/>
    <property type="molecule type" value="Genomic_DNA"/>
</dbReference>
<dbReference type="GO" id="GO:0005886">
    <property type="term" value="C:plasma membrane"/>
    <property type="evidence" value="ECO:0007669"/>
    <property type="project" value="TreeGrafter"/>
</dbReference>
<organism evidence="6 7">
    <name type="scientific">Pararhodospirillum oryzae</name>
    <dbReference type="NCBI Taxonomy" id="478448"/>
    <lineage>
        <taxon>Bacteria</taxon>
        <taxon>Pseudomonadati</taxon>
        <taxon>Pseudomonadota</taxon>
        <taxon>Alphaproteobacteria</taxon>
        <taxon>Rhodospirillales</taxon>
        <taxon>Rhodospirillaceae</taxon>
        <taxon>Pararhodospirillum</taxon>
    </lineage>
</organism>
<accession>A0A512H9B0</accession>
<dbReference type="CDD" id="cd01949">
    <property type="entry name" value="GGDEF"/>
    <property type="match status" value="1"/>
</dbReference>
<dbReference type="GO" id="GO:0043709">
    <property type="term" value="P:cell adhesion involved in single-species biofilm formation"/>
    <property type="evidence" value="ECO:0007669"/>
    <property type="project" value="TreeGrafter"/>
</dbReference>
<dbReference type="AlphaFoldDB" id="A0A512H9B0"/>
<comment type="catalytic activity">
    <reaction evidence="2">
        <text>2 GTP = 3',3'-c-di-GMP + 2 diphosphate</text>
        <dbReference type="Rhea" id="RHEA:24898"/>
        <dbReference type="ChEBI" id="CHEBI:33019"/>
        <dbReference type="ChEBI" id="CHEBI:37565"/>
        <dbReference type="ChEBI" id="CHEBI:58805"/>
        <dbReference type="EC" id="2.7.7.65"/>
    </reaction>
</comment>
<dbReference type="GO" id="GO:1902201">
    <property type="term" value="P:negative regulation of bacterial-type flagellum-dependent cell motility"/>
    <property type="evidence" value="ECO:0007669"/>
    <property type="project" value="TreeGrafter"/>
</dbReference>
<proteinExistence type="predicted"/>
<keyword evidence="7" id="KW-1185">Reference proteome</keyword>
<dbReference type="PANTHER" id="PTHR45138:SF9">
    <property type="entry name" value="DIGUANYLATE CYCLASE DGCM-RELATED"/>
    <property type="match status" value="1"/>
</dbReference>
<dbReference type="InterPro" id="IPR001789">
    <property type="entry name" value="Sig_transdc_resp-reg_receiver"/>
</dbReference>
<dbReference type="Pfam" id="PF00072">
    <property type="entry name" value="Response_reg"/>
    <property type="match status" value="1"/>
</dbReference>
<dbReference type="NCBIfam" id="TIGR00254">
    <property type="entry name" value="GGDEF"/>
    <property type="match status" value="1"/>
</dbReference>
<feature type="domain" description="Response regulatory" evidence="4">
    <location>
        <begin position="9"/>
        <end position="125"/>
    </location>
</feature>
<keyword evidence="3" id="KW-0597">Phosphoprotein</keyword>
<feature type="modified residue" description="4-aspartylphosphate" evidence="3">
    <location>
        <position position="58"/>
    </location>
</feature>
<dbReference type="InterPro" id="IPR011006">
    <property type="entry name" value="CheY-like_superfamily"/>
</dbReference>
<protein>
    <recommendedName>
        <fullName evidence="1">diguanylate cyclase</fullName>
        <ecNumber evidence="1">2.7.7.65</ecNumber>
    </recommendedName>
</protein>
<gene>
    <name evidence="6" type="ORF">ROR02_21740</name>
</gene>
<dbReference type="Pfam" id="PF00990">
    <property type="entry name" value="GGDEF"/>
    <property type="match status" value="1"/>
</dbReference>
<dbReference type="InterPro" id="IPR043128">
    <property type="entry name" value="Rev_trsase/Diguanyl_cyclase"/>
</dbReference>
<dbReference type="EC" id="2.7.7.65" evidence="1"/>
<dbReference type="SUPFAM" id="SSF55073">
    <property type="entry name" value="Nucleotide cyclase"/>
    <property type="match status" value="1"/>
</dbReference>
<dbReference type="InterPro" id="IPR000160">
    <property type="entry name" value="GGDEF_dom"/>
</dbReference>
<dbReference type="PROSITE" id="PS50110">
    <property type="entry name" value="RESPONSE_REGULATORY"/>
    <property type="match status" value="1"/>
</dbReference>
<dbReference type="InterPro" id="IPR029787">
    <property type="entry name" value="Nucleotide_cyclase"/>
</dbReference>
<dbReference type="Gene3D" id="3.40.50.2300">
    <property type="match status" value="1"/>
</dbReference>
<dbReference type="OrthoDB" id="9812260at2"/>
<dbReference type="GO" id="GO:0000160">
    <property type="term" value="P:phosphorelay signal transduction system"/>
    <property type="evidence" value="ECO:0007669"/>
    <property type="project" value="InterPro"/>
</dbReference>
<dbReference type="SMART" id="SM00448">
    <property type="entry name" value="REC"/>
    <property type="match status" value="1"/>
</dbReference>
<evidence type="ECO:0000313" key="7">
    <source>
        <dbReference type="Proteomes" id="UP000321567"/>
    </source>
</evidence>
<dbReference type="SUPFAM" id="SSF52172">
    <property type="entry name" value="CheY-like"/>
    <property type="match status" value="1"/>
</dbReference>
<evidence type="ECO:0000256" key="1">
    <source>
        <dbReference type="ARBA" id="ARBA00012528"/>
    </source>
</evidence>
<comment type="caution">
    <text evidence="6">The sequence shown here is derived from an EMBL/GenBank/DDBJ whole genome shotgun (WGS) entry which is preliminary data.</text>
</comment>
<sequence>MTESDQRQRILIVDDTRENIDLLMELFRDEYRVSAATTPERALKLARSDQPPDIVLLDILMPGMNGYQVCATLKSDARTRNIPVVFVTAVSEVMDAAKGFDAGAVDYITKPFHPPVVKARVRLHLELRKKYQLLETYAFLDALTEVPNRRRFEQTLEDEWNRAQRQGDDLALLFFDVDYFKMFNDTYGHGQGDECLRRLATTASRTLRRSGDFLARYGGEEFVVILPRTDLEHARAAAETLSRAVDALALPHATSQVEPFVTISIGVVAGVPSTRLSPADLVAAADKALYAAKHAGRHRIVTTPLDSAAPAPV</sequence>
<evidence type="ECO:0000259" key="4">
    <source>
        <dbReference type="PROSITE" id="PS50110"/>
    </source>
</evidence>
<dbReference type="Proteomes" id="UP000321567">
    <property type="component" value="Unassembled WGS sequence"/>
</dbReference>
<dbReference type="Gene3D" id="3.30.70.270">
    <property type="match status" value="1"/>
</dbReference>
<dbReference type="GO" id="GO:0052621">
    <property type="term" value="F:diguanylate cyclase activity"/>
    <property type="evidence" value="ECO:0007669"/>
    <property type="project" value="UniProtKB-EC"/>
</dbReference>
<evidence type="ECO:0000256" key="3">
    <source>
        <dbReference type="PROSITE-ProRule" id="PRU00169"/>
    </source>
</evidence>
<evidence type="ECO:0000256" key="2">
    <source>
        <dbReference type="ARBA" id="ARBA00034247"/>
    </source>
</evidence>
<dbReference type="PROSITE" id="PS50887">
    <property type="entry name" value="GGDEF"/>
    <property type="match status" value="1"/>
</dbReference>
<evidence type="ECO:0000259" key="5">
    <source>
        <dbReference type="PROSITE" id="PS50887"/>
    </source>
</evidence>
<dbReference type="PANTHER" id="PTHR45138">
    <property type="entry name" value="REGULATORY COMPONENTS OF SENSORY TRANSDUCTION SYSTEM"/>
    <property type="match status" value="1"/>
</dbReference>
<dbReference type="SMART" id="SM00267">
    <property type="entry name" value="GGDEF"/>
    <property type="match status" value="1"/>
</dbReference>
<reference evidence="6 7" key="1">
    <citation type="submission" date="2019-07" db="EMBL/GenBank/DDBJ databases">
        <title>Whole genome shotgun sequence of Rhodospirillum oryzae NBRC 107573.</title>
        <authorList>
            <person name="Hosoyama A."/>
            <person name="Uohara A."/>
            <person name="Ohji S."/>
            <person name="Ichikawa N."/>
        </authorList>
    </citation>
    <scope>NUCLEOTIDE SEQUENCE [LARGE SCALE GENOMIC DNA]</scope>
    <source>
        <strain evidence="6 7">NBRC 107573</strain>
    </source>
</reference>